<proteinExistence type="predicted"/>
<keyword evidence="2" id="KW-1185">Reference proteome</keyword>
<accession>A0A3D9I1P0</accession>
<dbReference type="Proteomes" id="UP000256869">
    <property type="component" value="Unassembled WGS sequence"/>
</dbReference>
<dbReference type="EMBL" id="QRDY01000017">
    <property type="protein sequence ID" value="RED55560.1"/>
    <property type="molecule type" value="Genomic_DNA"/>
</dbReference>
<evidence type="ECO:0000313" key="1">
    <source>
        <dbReference type="EMBL" id="RED55560.1"/>
    </source>
</evidence>
<name>A0A3D9I1P0_9BACL</name>
<organism evidence="1 2">
    <name type="scientific">Cohnella lupini</name>
    <dbReference type="NCBI Taxonomy" id="1294267"/>
    <lineage>
        <taxon>Bacteria</taxon>
        <taxon>Bacillati</taxon>
        <taxon>Bacillota</taxon>
        <taxon>Bacilli</taxon>
        <taxon>Bacillales</taxon>
        <taxon>Paenibacillaceae</taxon>
        <taxon>Cohnella</taxon>
    </lineage>
</organism>
<dbReference type="AlphaFoldDB" id="A0A3D9I1P0"/>
<evidence type="ECO:0000313" key="2">
    <source>
        <dbReference type="Proteomes" id="UP000256869"/>
    </source>
</evidence>
<gene>
    <name evidence="1" type="ORF">DFP95_11794</name>
</gene>
<sequence length="114" mass="12752">MARHRVGLGLLWSENPTMAGLRVGLGFLWSENPTIVRHRMGLGLLWSENPTMAGLRLGLAFVMVGKPDYSAASRGSTPPYHRYTELTPLNTKRCLFLLKRGNFVTVMLILDEIP</sequence>
<protein>
    <submittedName>
        <fullName evidence="1">Uncharacterized protein</fullName>
    </submittedName>
</protein>
<reference evidence="1 2" key="1">
    <citation type="submission" date="2018-07" db="EMBL/GenBank/DDBJ databases">
        <title>Genomic Encyclopedia of Type Strains, Phase III (KMG-III): the genomes of soil and plant-associated and newly described type strains.</title>
        <authorList>
            <person name="Whitman W."/>
        </authorList>
    </citation>
    <scope>NUCLEOTIDE SEQUENCE [LARGE SCALE GENOMIC DNA]</scope>
    <source>
        <strain evidence="1 2">CECT 8236</strain>
    </source>
</reference>
<comment type="caution">
    <text evidence="1">The sequence shown here is derived from an EMBL/GenBank/DDBJ whole genome shotgun (WGS) entry which is preliminary data.</text>
</comment>